<sequence>MVDLTTEENDFDFTGIFPNCRNDFNYYWDRRFSERKQLYNDYSSVCSDYIKNIKAYKLGDMAFQTDCIKLGLYLNYIEDKNKSGKNFYLEASCKYFFYHLKDLVKKHGGNCKTTNNCYELFIKKNTTHGVSRISVPNICLQNANDNDIDENIFKILSLLDNLYNLIEIFKKREHRTYTNVKAFDSNMNSLEKYPATYNKSLNEELEKIFKEFKNFFKTWSTWWYGSSALPYFSKKWKDRNTFRHIEKSTNSGTYISASSIVNTSTETSANIEASTSMGTSAEVIFFCFAIISILFVLYKVKNKFLFIYYTTYGSFLQPRVRRLKKKFNKKNRNHQNLIDSFHRTKHNLNYNGYPIAYASEN</sequence>
<dbReference type="RefSeq" id="XP_028546753.1">
    <property type="nucleotide sequence ID" value="XM_028690952.1"/>
</dbReference>
<protein>
    <submittedName>
        <fullName evidence="2">Variable surface protein</fullName>
    </submittedName>
</protein>
<dbReference type="GeneID" id="39744972"/>
<evidence type="ECO:0000256" key="1">
    <source>
        <dbReference type="SAM" id="Phobius"/>
    </source>
</evidence>
<evidence type="ECO:0000313" key="3">
    <source>
        <dbReference type="Proteomes" id="UP000195521"/>
    </source>
</evidence>
<dbReference type="AlphaFoldDB" id="A0A1Y1JWC4"/>
<organism evidence="2 3">
    <name type="scientific">Plasmodium gonderi</name>
    <dbReference type="NCBI Taxonomy" id="77519"/>
    <lineage>
        <taxon>Eukaryota</taxon>
        <taxon>Sar</taxon>
        <taxon>Alveolata</taxon>
        <taxon>Apicomplexa</taxon>
        <taxon>Aconoidasida</taxon>
        <taxon>Haemosporida</taxon>
        <taxon>Plasmodiidae</taxon>
        <taxon>Plasmodium</taxon>
        <taxon>Plasmodium (Plasmodium)</taxon>
    </lineage>
</organism>
<reference evidence="3" key="1">
    <citation type="submission" date="2017-04" db="EMBL/GenBank/DDBJ databases">
        <title>Plasmodium gonderi genome.</title>
        <authorList>
            <person name="Arisue N."/>
            <person name="Honma H."/>
            <person name="Kawai S."/>
            <person name="Tougan T."/>
            <person name="Tanabe K."/>
            <person name="Horii T."/>
        </authorList>
    </citation>
    <scope>NUCLEOTIDE SEQUENCE [LARGE SCALE GENOMIC DNA]</scope>
    <source>
        <strain evidence="3">ATCC 30045</strain>
    </source>
</reference>
<keyword evidence="1" id="KW-1133">Transmembrane helix</keyword>
<gene>
    <name evidence="2" type="ORF">PGO_001450</name>
</gene>
<dbReference type="EMBL" id="BDQF01000147">
    <property type="protein sequence ID" value="GAW84164.1"/>
    <property type="molecule type" value="Genomic_DNA"/>
</dbReference>
<evidence type="ECO:0000313" key="2">
    <source>
        <dbReference type="EMBL" id="GAW84164.1"/>
    </source>
</evidence>
<keyword evidence="3" id="KW-1185">Reference proteome</keyword>
<feature type="transmembrane region" description="Helical" evidence="1">
    <location>
        <begin position="283"/>
        <end position="300"/>
    </location>
</feature>
<comment type="caution">
    <text evidence="2">The sequence shown here is derived from an EMBL/GenBank/DDBJ whole genome shotgun (WGS) entry which is preliminary data.</text>
</comment>
<proteinExistence type="predicted"/>
<keyword evidence="1" id="KW-0812">Transmembrane</keyword>
<dbReference type="Proteomes" id="UP000195521">
    <property type="component" value="Unassembled WGS sequence"/>
</dbReference>
<name>A0A1Y1JWC4_PLAGO</name>
<keyword evidence="1" id="KW-0472">Membrane</keyword>
<accession>A0A1Y1JWC4</accession>